<evidence type="ECO:0000256" key="8">
    <source>
        <dbReference type="ARBA" id="ARBA00032524"/>
    </source>
</evidence>
<evidence type="ECO:0000256" key="1">
    <source>
        <dbReference type="ARBA" id="ARBA00007123"/>
    </source>
</evidence>
<dbReference type="InterPro" id="IPR036643">
    <property type="entry name" value="RNApol_insert_sf"/>
</dbReference>
<evidence type="ECO:0000256" key="7">
    <source>
        <dbReference type="ARBA" id="ARBA00023163"/>
    </source>
</evidence>
<dbReference type="GO" id="GO:0005737">
    <property type="term" value="C:cytoplasm"/>
    <property type="evidence" value="ECO:0007669"/>
    <property type="project" value="UniProtKB-ARBA"/>
</dbReference>
<dbReference type="Proteomes" id="UP000231371">
    <property type="component" value="Unassembled WGS sequence"/>
</dbReference>
<dbReference type="Gene3D" id="2.170.120.12">
    <property type="entry name" value="DNA-directed RNA polymerase, insert domain"/>
    <property type="match status" value="1"/>
</dbReference>
<evidence type="ECO:0000256" key="10">
    <source>
        <dbReference type="ARBA" id="ARBA00048552"/>
    </source>
</evidence>
<dbReference type="SUPFAM" id="SSF47789">
    <property type="entry name" value="C-terminal domain of RNA polymerase alpha subunit"/>
    <property type="match status" value="1"/>
</dbReference>
<dbReference type="AlphaFoldDB" id="A0A2H0KHC3"/>
<comment type="catalytic activity">
    <reaction evidence="10 11">
        <text>RNA(n) + a ribonucleoside 5'-triphosphate = RNA(n+1) + diphosphate</text>
        <dbReference type="Rhea" id="RHEA:21248"/>
        <dbReference type="Rhea" id="RHEA-COMP:14527"/>
        <dbReference type="Rhea" id="RHEA-COMP:17342"/>
        <dbReference type="ChEBI" id="CHEBI:33019"/>
        <dbReference type="ChEBI" id="CHEBI:61557"/>
        <dbReference type="ChEBI" id="CHEBI:140395"/>
        <dbReference type="EC" id="2.7.7.6"/>
    </reaction>
</comment>
<dbReference type="Gene3D" id="3.30.1360.10">
    <property type="entry name" value="RNA polymerase, RBP11-like subunit"/>
    <property type="match status" value="1"/>
</dbReference>
<feature type="region of interest" description="Alpha C-terminal domain (alpha-CTD)" evidence="11">
    <location>
        <begin position="242"/>
        <end position="305"/>
    </location>
</feature>
<dbReference type="HAMAP" id="MF_00059">
    <property type="entry name" value="RNApol_bact_RpoA"/>
    <property type="match status" value="1"/>
</dbReference>
<comment type="function">
    <text evidence="11">DNA-dependent RNA polymerase catalyzes the transcription of DNA into RNA using the four ribonucleoside triphosphates as substrates.</text>
</comment>
<evidence type="ECO:0000313" key="13">
    <source>
        <dbReference type="EMBL" id="PIQ69784.1"/>
    </source>
</evidence>
<dbReference type="Pfam" id="PF01193">
    <property type="entry name" value="RNA_pol_L"/>
    <property type="match status" value="1"/>
</dbReference>
<dbReference type="NCBIfam" id="NF003519">
    <property type="entry name" value="PRK05182.2-5"/>
    <property type="match status" value="1"/>
</dbReference>
<dbReference type="CDD" id="cd06928">
    <property type="entry name" value="RNAP_alpha_NTD"/>
    <property type="match status" value="1"/>
</dbReference>
<dbReference type="NCBIfam" id="TIGR02027">
    <property type="entry name" value="rpoA"/>
    <property type="match status" value="1"/>
</dbReference>
<dbReference type="InterPro" id="IPR011773">
    <property type="entry name" value="DNA-dir_RpoA"/>
</dbReference>
<comment type="caution">
    <text evidence="13">The sequence shown here is derived from an EMBL/GenBank/DDBJ whole genome shotgun (WGS) entry which is preliminary data.</text>
</comment>
<dbReference type="InterPro" id="IPR011260">
    <property type="entry name" value="RNAP_asu_C"/>
</dbReference>
<reference evidence="13 14" key="1">
    <citation type="submission" date="2017-09" db="EMBL/GenBank/DDBJ databases">
        <title>Depth-based differentiation of microbial function through sediment-hosted aquifers and enrichment of novel symbionts in the deep terrestrial subsurface.</title>
        <authorList>
            <person name="Probst A.J."/>
            <person name="Ladd B."/>
            <person name="Jarett J.K."/>
            <person name="Geller-Mcgrath D.E."/>
            <person name="Sieber C.M."/>
            <person name="Emerson J.B."/>
            <person name="Anantharaman K."/>
            <person name="Thomas B.C."/>
            <person name="Malmstrom R."/>
            <person name="Stieglmeier M."/>
            <person name="Klingl A."/>
            <person name="Woyke T."/>
            <person name="Ryan C.M."/>
            <person name="Banfield J.F."/>
        </authorList>
    </citation>
    <scope>NUCLEOTIDE SEQUENCE [LARGE SCALE GENOMIC DNA]</scope>
    <source>
        <strain evidence="13">CG11_big_fil_rev_8_21_14_0_20_40_12</strain>
    </source>
</reference>
<evidence type="ECO:0000256" key="11">
    <source>
        <dbReference type="HAMAP-Rule" id="MF_00059"/>
    </source>
</evidence>
<proteinExistence type="inferred from homology"/>
<dbReference type="EMBL" id="PCVI01000063">
    <property type="protein sequence ID" value="PIQ69784.1"/>
    <property type="molecule type" value="Genomic_DNA"/>
</dbReference>
<dbReference type="SUPFAM" id="SSF55257">
    <property type="entry name" value="RBP11-like subunits of RNA polymerase"/>
    <property type="match status" value="1"/>
</dbReference>
<dbReference type="InterPro" id="IPR011262">
    <property type="entry name" value="DNA-dir_RNA_pol_insert"/>
</dbReference>
<dbReference type="EC" id="2.7.7.6" evidence="2 11"/>
<evidence type="ECO:0000259" key="12">
    <source>
        <dbReference type="SMART" id="SM00662"/>
    </source>
</evidence>
<comment type="subunit">
    <text evidence="11">Homodimer. The RNAP catalytic core consists of 2 alpha, 1 beta, 1 beta' and 1 omega subunit. When a sigma factor is associated with the core the holoenzyme is formed, which can initiate transcription.</text>
</comment>
<keyword evidence="7 11" id="KW-0804">Transcription</keyword>
<comment type="similarity">
    <text evidence="1 11">Belongs to the RNA polymerase alpha chain family.</text>
</comment>
<gene>
    <name evidence="11" type="primary">rpoA</name>
    <name evidence="13" type="ORF">COV89_04060</name>
</gene>
<dbReference type="GO" id="GO:0003899">
    <property type="term" value="F:DNA-directed RNA polymerase activity"/>
    <property type="evidence" value="ECO:0007669"/>
    <property type="project" value="UniProtKB-UniRule"/>
</dbReference>
<keyword evidence="6 11" id="KW-0548">Nucleotidyltransferase</keyword>
<dbReference type="Pfam" id="PF01000">
    <property type="entry name" value="RNA_pol_A_bac"/>
    <property type="match status" value="1"/>
</dbReference>
<keyword evidence="4 11" id="KW-0240">DNA-directed RNA polymerase</keyword>
<dbReference type="InterPro" id="IPR036603">
    <property type="entry name" value="RBP11-like"/>
</dbReference>
<dbReference type="GO" id="GO:0003677">
    <property type="term" value="F:DNA binding"/>
    <property type="evidence" value="ECO:0007669"/>
    <property type="project" value="UniProtKB-UniRule"/>
</dbReference>
<evidence type="ECO:0000313" key="14">
    <source>
        <dbReference type="Proteomes" id="UP000231371"/>
    </source>
</evidence>
<dbReference type="SMART" id="SM00662">
    <property type="entry name" value="RPOLD"/>
    <property type="match status" value="1"/>
</dbReference>
<dbReference type="GO" id="GO:0000428">
    <property type="term" value="C:DNA-directed RNA polymerase complex"/>
    <property type="evidence" value="ECO:0007669"/>
    <property type="project" value="UniProtKB-KW"/>
</dbReference>
<dbReference type="Gene3D" id="1.10.150.20">
    <property type="entry name" value="5' to 3' exonuclease, C-terminal subdomain"/>
    <property type="match status" value="1"/>
</dbReference>
<dbReference type="SUPFAM" id="SSF56553">
    <property type="entry name" value="Insert subdomain of RNA polymerase alpha subunit"/>
    <property type="match status" value="1"/>
</dbReference>
<protein>
    <recommendedName>
        <fullName evidence="3 11">DNA-directed RNA polymerase subunit alpha</fullName>
        <shortName evidence="11">RNAP subunit alpha</shortName>
        <ecNumber evidence="2 11">2.7.7.6</ecNumber>
    </recommendedName>
    <alternativeName>
        <fullName evidence="9 11">RNA polymerase subunit alpha</fullName>
    </alternativeName>
    <alternativeName>
        <fullName evidence="8 11">Transcriptase subunit alpha</fullName>
    </alternativeName>
</protein>
<feature type="domain" description="DNA-directed RNA polymerase RpoA/D/Rpb3-type" evidence="12">
    <location>
        <begin position="17"/>
        <end position="219"/>
    </location>
</feature>
<evidence type="ECO:0000256" key="6">
    <source>
        <dbReference type="ARBA" id="ARBA00022695"/>
    </source>
</evidence>
<evidence type="ECO:0000256" key="9">
    <source>
        <dbReference type="ARBA" id="ARBA00033070"/>
    </source>
</evidence>
<evidence type="ECO:0000256" key="2">
    <source>
        <dbReference type="ARBA" id="ARBA00012418"/>
    </source>
</evidence>
<dbReference type="GO" id="GO:0006351">
    <property type="term" value="P:DNA-templated transcription"/>
    <property type="evidence" value="ECO:0007669"/>
    <property type="project" value="UniProtKB-UniRule"/>
</dbReference>
<keyword evidence="5 11" id="KW-0808">Transferase</keyword>
<feature type="region of interest" description="Alpha N-terminal domain (alpha-NTD)" evidence="11">
    <location>
        <begin position="1"/>
        <end position="230"/>
    </location>
</feature>
<name>A0A2H0KHC3_9BACT</name>
<comment type="domain">
    <text evidence="11">The N-terminal domain is essential for RNAP assembly and basal transcription, whereas the C-terminal domain is involved in interaction with transcriptional regulators and with upstream promoter elements.</text>
</comment>
<dbReference type="Pfam" id="PF03118">
    <property type="entry name" value="RNA_pol_A_CTD"/>
    <property type="match status" value="1"/>
</dbReference>
<dbReference type="FunFam" id="2.170.120.12:FF:000001">
    <property type="entry name" value="DNA-directed RNA polymerase subunit alpha"/>
    <property type="match status" value="1"/>
</dbReference>
<dbReference type="GO" id="GO:0046983">
    <property type="term" value="F:protein dimerization activity"/>
    <property type="evidence" value="ECO:0007669"/>
    <property type="project" value="InterPro"/>
</dbReference>
<evidence type="ECO:0000256" key="4">
    <source>
        <dbReference type="ARBA" id="ARBA00022478"/>
    </source>
</evidence>
<accession>A0A2H0KHC3</accession>
<organism evidence="13 14">
    <name type="scientific">Candidatus Shapirobacteria bacterium CG11_big_fil_rev_8_21_14_0_20_40_12</name>
    <dbReference type="NCBI Taxonomy" id="1974889"/>
    <lineage>
        <taxon>Bacteria</taxon>
        <taxon>Candidatus Shapironibacteriota</taxon>
    </lineage>
</organism>
<dbReference type="InterPro" id="IPR011263">
    <property type="entry name" value="DNA-dir_RNA_pol_RpoA/D/Rpb3"/>
</dbReference>
<evidence type="ECO:0000256" key="3">
    <source>
        <dbReference type="ARBA" id="ARBA00015972"/>
    </source>
</evidence>
<evidence type="ECO:0000256" key="5">
    <source>
        <dbReference type="ARBA" id="ARBA00022679"/>
    </source>
</evidence>
<sequence>MIEPNFQMKVEKESRDFGVFTLEPLQRGYGQTLGNALRRVLLSSLPGAAITKAKISGTKHLFSTLKGLKEDIVEFTLNVKKIRLAYSGDKPVKISLFKTGPGPILAGDFEVPVEVEIINKDLVLGNLSDNSSHFKGDFWVSSGYGYVPFEEAPSEEIGIIPLDAVFTPVKRVNYKVSATRVGRVTDFDKLTLEIITDGTVKPKDALIFAAKKLSTFFTQIYNPKGVPVDEELPERQLDDQEESLTVEELGLPTRIVNALLKVGVKNVADLRETGFKKLSKVKNLGGKSLKIIEAALVEKDIKMEE</sequence>